<dbReference type="GO" id="GO:0016491">
    <property type="term" value="F:oxidoreductase activity"/>
    <property type="evidence" value="ECO:0007669"/>
    <property type="project" value="UniProtKB-KW"/>
</dbReference>
<evidence type="ECO:0000256" key="2">
    <source>
        <dbReference type="ARBA" id="ARBA00023002"/>
    </source>
</evidence>
<evidence type="ECO:0000256" key="1">
    <source>
        <dbReference type="ARBA" id="ARBA00006484"/>
    </source>
</evidence>
<dbReference type="AlphaFoldDB" id="A0A318RTF8"/>
<dbReference type="Proteomes" id="UP000247591">
    <property type="component" value="Unassembled WGS sequence"/>
</dbReference>
<name>A0A318RTF8_WILLI</name>
<dbReference type="PANTHER" id="PTHR24321:SF8">
    <property type="entry name" value="ESTRADIOL 17-BETA-DEHYDROGENASE 8-RELATED"/>
    <property type="match status" value="1"/>
</dbReference>
<dbReference type="Pfam" id="PF13561">
    <property type="entry name" value="adh_short_C2"/>
    <property type="match status" value="1"/>
</dbReference>
<dbReference type="PRINTS" id="PR00081">
    <property type="entry name" value="GDHRDH"/>
</dbReference>
<dbReference type="PROSITE" id="PS00061">
    <property type="entry name" value="ADH_SHORT"/>
    <property type="match status" value="1"/>
</dbReference>
<keyword evidence="2" id="KW-0560">Oxidoreductase</keyword>
<protein>
    <recommendedName>
        <fullName evidence="5">NAD(P)-dependent dehydrogenase (Short-subunit alcohol dehydrogenase family)</fullName>
    </recommendedName>
</protein>
<dbReference type="Gene3D" id="3.40.50.720">
    <property type="entry name" value="NAD(P)-binding Rossmann-like Domain"/>
    <property type="match status" value="1"/>
</dbReference>
<sequence>MVVQLTSGSGRGHARHALSAAGCIEPNWEGLRHMIDLHGRVAVITGVADSRGQGAATARRLAELGASVVLSDIKSDETELRAKEIEEAGGRAISVHADVRSEDDVVNLYQQASEAFGRIDILHSQAADLRGLGDPGDPDLVNSTVEIWRRQFETIALGSFLTCKHVIPFMKKNDGGGSIICTTSISGLTGEAGLTTYGSAKAAVNQLVRSVAAQYGKYNIRCNAVAPGLVLTPPALDLGQAAVDVYVKHSALPHVADPEDIANIVAFLASDVSRAITGEVIRADSGVTAHTPLLADTLVLE</sequence>
<dbReference type="FunFam" id="3.40.50.720:FF:000084">
    <property type="entry name" value="Short-chain dehydrogenase reductase"/>
    <property type="match status" value="1"/>
</dbReference>
<keyword evidence="4" id="KW-1185">Reference proteome</keyword>
<dbReference type="CDD" id="cd05233">
    <property type="entry name" value="SDR_c"/>
    <property type="match status" value="1"/>
</dbReference>
<dbReference type="InterPro" id="IPR020904">
    <property type="entry name" value="Sc_DH/Rdtase_CS"/>
</dbReference>
<dbReference type="InterPro" id="IPR002347">
    <property type="entry name" value="SDR_fam"/>
</dbReference>
<organism evidence="3 4">
    <name type="scientific">Williamsia limnetica</name>
    <dbReference type="NCBI Taxonomy" id="882452"/>
    <lineage>
        <taxon>Bacteria</taxon>
        <taxon>Bacillati</taxon>
        <taxon>Actinomycetota</taxon>
        <taxon>Actinomycetes</taxon>
        <taxon>Mycobacteriales</taxon>
        <taxon>Nocardiaceae</taxon>
        <taxon>Williamsia</taxon>
    </lineage>
</organism>
<evidence type="ECO:0000313" key="3">
    <source>
        <dbReference type="EMBL" id="PYE12434.1"/>
    </source>
</evidence>
<dbReference type="InterPro" id="IPR036291">
    <property type="entry name" value="NAD(P)-bd_dom_sf"/>
</dbReference>
<comment type="caution">
    <text evidence="3">The sequence shown here is derived from an EMBL/GenBank/DDBJ whole genome shotgun (WGS) entry which is preliminary data.</text>
</comment>
<gene>
    <name evidence="3" type="ORF">DFR67_12218</name>
</gene>
<reference evidence="3 4" key="1">
    <citation type="submission" date="2018-06" db="EMBL/GenBank/DDBJ databases">
        <title>Genomic Encyclopedia of Type Strains, Phase IV (KMG-IV): sequencing the most valuable type-strain genomes for metagenomic binning, comparative biology and taxonomic classification.</title>
        <authorList>
            <person name="Goeker M."/>
        </authorList>
    </citation>
    <scope>NUCLEOTIDE SEQUENCE [LARGE SCALE GENOMIC DNA]</scope>
    <source>
        <strain evidence="3 4">DSM 45521</strain>
    </source>
</reference>
<evidence type="ECO:0000313" key="4">
    <source>
        <dbReference type="Proteomes" id="UP000247591"/>
    </source>
</evidence>
<comment type="similarity">
    <text evidence="1">Belongs to the short-chain dehydrogenases/reductases (SDR) family.</text>
</comment>
<dbReference type="EMBL" id="QJSP01000022">
    <property type="protein sequence ID" value="PYE12434.1"/>
    <property type="molecule type" value="Genomic_DNA"/>
</dbReference>
<evidence type="ECO:0008006" key="5">
    <source>
        <dbReference type="Google" id="ProtNLM"/>
    </source>
</evidence>
<accession>A0A318RTF8</accession>
<dbReference type="SUPFAM" id="SSF51735">
    <property type="entry name" value="NAD(P)-binding Rossmann-fold domains"/>
    <property type="match status" value="1"/>
</dbReference>
<dbReference type="PANTHER" id="PTHR24321">
    <property type="entry name" value="DEHYDROGENASES, SHORT CHAIN"/>
    <property type="match status" value="1"/>
</dbReference>
<proteinExistence type="inferred from homology"/>